<evidence type="ECO:0000256" key="1">
    <source>
        <dbReference type="ARBA" id="ARBA00022490"/>
    </source>
</evidence>
<evidence type="ECO:0000259" key="7">
    <source>
        <dbReference type="Pfam" id="PF02601"/>
    </source>
</evidence>
<keyword evidence="11" id="KW-1185">Reference proteome</keyword>
<comment type="similarity">
    <text evidence="5 6">Belongs to the XseA family.</text>
</comment>
<accession>A0A242NHT5</accession>
<evidence type="ECO:0000256" key="4">
    <source>
        <dbReference type="ARBA" id="ARBA00022839"/>
    </source>
</evidence>
<keyword evidence="2 5" id="KW-0540">Nuclease</keyword>
<dbReference type="GO" id="GO:0009318">
    <property type="term" value="C:exodeoxyribonuclease VII complex"/>
    <property type="evidence" value="ECO:0007669"/>
    <property type="project" value="UniProtKB-UniRule"/>
</dbReference>
<dbReference type="EC" id="3.1.11.6" evidence="5"/>
<dbReference type="RefSeq" id="WP_086271210.1">
    <property type="nucleotide sequence ID" value="NZ_MZNE01000001.1"/>
</dbReference>
<dbReference type="GO" id="GO:0008855">
    <property type="term" value="F:exodeoxyribonuclease VII activity"/>
    <property type="evidence" value="ECO:0007669"/>
    <property type="project" value="UniProtKB-UniRule"/>
</dbReference>
<dbReference type="InterPro" id="IPR020579">
    <property type="entry name" value="Exonuc_VII_lsu_C"/>
</dbReference>
<dbReference type="GO" id="GO:0003676">
    <property type="term" value="F:nucleic acid binding"/>
    <property type="evidence" value="ECO:0007669"/>
    <property type="project" value="InterPro"/>
</dbReference>
<gene>
    <name evidence="5" type="primary">xseA</name>
    <name evidence="10" type="ORF">B6C91_05715</name>
    <name evidence="9" type="ORF">B6D08_07125</name>
</gene>
<evidence type="ECO:0000313" key="12">
    <source>
        <dbReference type="Proteomes" id="UP000194977"/>
    </source>
</evidence>
<keyword evidence="4 5" id="KW-0269">Exonuclease</keyword>
<evidence type="ECO:0000313" key="11">
    <source>
        <dbReference type="Proteomes" id="UP000194800"/>
    </source>
</evidence>
<sequence length="449" mass="51280">MQHNNSILSVKDLNQMVKDLLADAIGQIWLMGEISNFSRPASGHWYFTLKDDTAQVRCAMFRNSNFRAGFTPQNGQQVLVRATVTLYEARGEYQLVIDKIQPAGAGLLQQKFEQLKQKLFEEGLFESIYKQSLPENIRTVGIITSSTGAALHDICQILKRRDPSLHLIIYPTQVQGTEAAAQIAKMIQIANDRQECDVLIVGRGGGSLEDLWSFNEEVVARAIFASQLPIVSAVGHEIDFTIADFVADVRAATPSAAAELVSRDCLEQIRRIQVQEQHLSMAMDYYLTRRREMLNKWRHQLQTQHPQAKLAKKLNRLLSYQHALYENMQQYLLKQSNRHNFLDKQLLRLSPQNNITYLSQIICQKRQQLVNLIQQKITECRHQFVLQTSQLNSVSPLATLERGYSVTTDQQNMVVRRVEQVNVGEVITTRLANGQLISQIIDIQDKYHH</sequence>
<feature type="domain" description="OB-fold nucleic acid binding" evidence="8">
    <location>
        <begin position="8"/>
        <end position="101"/>
    </location>
</feature>
<dbReference type="Pfam" id="PF02601">
    <property type="entry name" value="Exonuc_VII_L"/>
    <property type="match status" value="1"/>
</dbReference>
<dbReference type="InterPro" id="IPR025824">
    <property type="entry name" value="OB-fold_nuc-bd_dom"/>
</dbReference>
<evidence type="ECO:0000256" key="6">
    <source>
        <dbReference type="RuleBase" id="RU004355"/>
    </source>
</evidence>
<dbReference type="EMBL" id="NARP01000015">
    <property type="protein sequence ID" value="OTP99644.1"/>
    <property type="molecule type" value="Genomic_DNA"/>
</dbReference>
<evidence type="ECO:0000256" key="3">
    <source>
        <dbReference type="ARBA" id="ARBA00022801"/>
    </source>
</evidence>
<proteinExistence type="inferred from homology"/>
<keyword evidence="3 5" id="KW-0378">Hydrolase</keyword>
<comment type="subcellular location">
    <subcellularLocation>
        <location evidence="5 6">Cytoplasm</location>
    </subcellularLocation>
</comment>
<dbReference type="InterPro" id="IPR003753">
    <property type="entry name" value="Exonuc_VII_L"/>
</dbReference>
<dbReference type="HAMAP" id="MF_00378">
    <property type="entry name" value="Exonuc_7_L"/>
    <property type="match status" value="1"/>
</dbReference>
<protein>
    <recommendedName>
        <fullName evidence="5">Exodeoxyribonuclease 7 large subunit</fullName>
        <ecNumber evidence="5">3.1.11.6</ecNumber>
    </recommendedName>
    <alternativeName>
        <fullName evidence="5">Exodeoxyribonuclease VII large subunit</fullName>
        <shortName evidence="5">Exonuclease VII large subunit</shortName>
    </alternativeName>
</protein>
<comment type="caution">
    <text evidence="9">The sequence shown here is derived from an EMBL/GenBank/DDBJ whole genome shotgun (WGS) entry which is preliminary data.</text>
</comment>
<dbReference type="NCBIfam" id="TIGR00237">
    <property type="entry name" value="xseA"/>
    <property type="match status" value="1"/>
</dbReference>
<dbReference type="Pfam" id="PF13742">
    <property type="entry name" value="tRNA_anti_2"/>
    <property type="match status" value="1"/>
</dbReference>
<evidence type="ECO:0000259" key="8">
    <source>
        <dbReference type="Pfam" id="PF13742"/>
    </source>
</evidence>
<dbReference type="EMBL" id="NART01000018">
    <property type="protein sequence ID" value="OTQ10446.1"/>
    <property type="molecule type" value="Genomic_DNA"/>
</dbReference>
<dbReference type="Proteomes" id="UP000194977">
    <property type="component" value="Unassembled WGS sequence"/>
</dbReference>
<dbReference type="AlphaFoldDB" id="A0A242NHT5"/>
<keyword evidence="1 5" id="KW-0963">Cytoplasm</keyword>
<evidence type="ECO:0000256" key="2">
    <source>
        <dbReference type="ARBA" id="ARBA00022722"/>
    </source>
</evidence>
<evidence type="ECO:0000313" key="10">
    <source>
        <dbReference type="EMBL" id="OTQ10446.1"/>
    </source>
</evidence>
<name>A0A242NHT5_9GAMM</name>
<evidence type="ECO:0000256" key="5">
    <source>
        <dbReference type="HAMAP-Rule" id="MF_00378"/>
    </source>
</evidence>
<dbReference type="PANTHER" id="PTHR30008:SF0">
    <property type="entry name" value="EXODEOXYRIBONUCLEASE 7 LARGE SUBUNIT"/>
    <property type="match status" value="1"/>
</dbReference>
<comment type="catalytic activity">
    <reaction evidence="5 6">
        <text>Exonucleolytic cleavage in either 5'- to 3'- or 3'- to 5'-direction to yield nucleoside 5'-phosphates.</text>
        <dbReference type="EC" id="3.1.11.6"/>
    </reaction>
</comment>
<dbReference type="OrthoDB" id="9802795at2"/>
<dbReference type="CDD" id="cd04489">
    <property type="entry name" value="ExoVII_LU_OBF"/>
    <property type="match status" value="1"/>
</dbReference>
<dbReference type="Proteomes" id="UP000194800">
    <property type="component" value="Unassembled WGS sequence"/>
</dbReference>
<evidence type="ECO:0000313" key="9">
    <source>
        <dbReference type="EMBL" id="OTP99644.1"/>
    </source>
</evidence>
<dbReference type="PANTHER" id="PTHR30008">
    <property type="entry name" value="EXODEOXYRIBONUCLEASE 7 LARGE SUBUNIT"/>
    <property type="match status" value="1"/>
</dbReference>
<feature type="domain" description="Exonuclease VII large subunit C-terminal" evidence="7">
    <location>
        <begin position="124"/>
        <end position="437"/>
    </location>
</feature>
<reference evidence="11 12" key="1">
    <citation type="submission" date="2017-03" db="EMBL/GenBank/DDBJ databases">
        <title>Comparative genomics of honeybee gut symbionts reveal geographically distinct and subgroup specific antibiotic resistance.</title>
        <authorList>
            <person name="Ludvigsen J."/>
            <person name="Porcellato D."/>
            <person name="Labee-Lund T.M."/>
            <person name="Amdam G.V."/>
            <person name="Rudi K."/>
        </authorList>
    </citation>
    <scope>NUCLEOTIDE SEQUENCE [LARGE SCALE GENOMIC DNA]</scope>
    <source>
        <strain evidence="9 12">A-7-12</strain>
        <strain evidence="10 11">A-9-12</strain>
    </source>
</reference>
<dbReference type="GO" id="GO:0005737">
    <property type="term" value="C:cytoplasm"/>
    <property type="evidence" value="ECO:0007669"/>
    <property type="project" value="UniProtKB-SubCell"/>
</dbReference>
<comment type="subunit">
    <text evidence="5">Heterooligomer composed of large and small subunits.</text>
</comment>
<comment type="function">
    <text evidence="5">Bidirectionally degrades single-stranded DNA into large acid-insoluble oligonucleotides, which are then degraded further into small acid-soluble oligonucleotides.</text>
</comment>
<organism evidence="9 12">
    <name type="scientific">Gilliamella apicola</name>
    <dbReference type="NCBI Taxonomy" id="1196095"/>
    <lineage>
        <taxon>Bacteria</taxon>
        <taxon>Pseudomonadati</taxon>
        <taxon>Pseudomonadota</taxon>
        <taxon>Gammaproteobacteria</taxon>
        <taxon>Orbales</taxon>
        <taxon>Orbaceae</taxon>
        <taxon>Gilliamella</taxon>
    </lineage>
</organism>
<dbReference type="GO" id="GO:0006308">
    <property type="term" value="P:DNA catabolic process"/>
    <property type="evidence" value="ECO:0007669"/>
    <property type="project" value="UniProtKB-UniRule"/>
</dbReference>